<protein>
    <submittedName>
        <fullName evidence="1">Uncharacterized protein</fullName>
    </submittedName>
</protein>
<reference evidence="1" key="1">
    <citation type="submission" date="2020-01" db="EMBL/GenBank/DDBJ databases">
        <title>Identification and distribution of gene clusters putatively required for synthesis of sphingolipid metabolism inhibitors in phylogenetically diverse species of the filamentous fungus Fusarium.</title>
        <authorList>
            <person name="Kim H.-S."/>
            <person name="Busman M."/>
            <person name="Brown D.W."/>
            <person name="Divon H."/>
            <person name="Uhlig S."/>
            <person name="Proctor R.H."/>
        </authorList>
    </citation>
    <scope>NUCLEOTIDE SEQUENCE</scope>
    <source>
        <strain evidence="1">NRRL 31653</strain>
    </source>
</reference>
<dbReference type="EMBL" id="LUFC02000448">
    <property type="protein sequence ID" value="KAF4497242.1"/>
    <property type="molecule type" value="Genomic_DNA"/>
</dbReference>
<dbReference type="Proteomes" id="UP000737391">
    <property type="component" value="Unassembled WGS sequence"/>
</dbReference>
<sequence length="206" mass="23310">MRNEFNSRLLDQVKQYIIYHLPQDDANEIPDVVDMDFGHDFAEDVEIVESLPYEVQDVAKDISALQYGTAARDAMEAWLAIGTSESVLGTAFLQKSIFAPADIILPTYLTMSTLARHIGESSHEQLIPIEADCAWWRSDGCDPKELAIAHDELKPAAGWYDDDFRGSPTVKKQRHIKDLTQARRRHARTDKTLAFSAEKELTFQSL</sequence>
<comment type="caution">
    <text evidence="1">The sequence shown here is derived from an EMBL/GenBank/DDBJ whole genome shotgun (WGS) entry which is preliminary data.</text>
</comment>
<proteinExistence type="predicted"/>
<dbReference type="OrthoDB" id="4809756at2759"/>
<gene>
    <name evidence="1" type="ORF">FAGAP_6593</name>
</gene>
<evidence type="ECO:0000313" key="2">
    <source>
        <dbReference type="Proteomes" id="UP000737391"/>
    </source>
</evidence>
<organism evidence="1 2">
    <name type="scientific">Fusarium agapanthi</name>
    <dbReference type="NCBI Taxonomy" id="1803897"/>
    <lineage>
        <taxon>Eukaryota</taxon>
        <taxon>Fungi</taxon>
        <taxon>Dikarya</taxon>
        <taxon>Ascomycota</taxon>
        <taxon>Pezizomycotina</taxon>
        <taxon>Sordariomycetes</taxon>
        <taxon>Hypocreomycetidae</taxon>
        <taxon>Hypocreales</taxon>
        <taxon>Nectriaceae</taxon>
        <taxon>Fusarium</taxon>
        <taxon>Fusarium fujikuroi species complex</taxon>
    </lineage>
</organism>
<keyword evidence="2" id="KW-1185">Reference proteome</keyword>
<accession>A0A9P5EDT9</accession>
<evidence type="ECO:0000313" key="1">
    <source>
        <dbReference type="EMBL" id="KAF4497242.1"/>
    </source>
</evidence>
<name>A0A9P5EDT9_9HYPO</name>
<dbReference type="AlphaFoldDB" id="A0A9P5EDT9"/>